<keyword evidence="7 15" id="KW-0235">DNA replication</keyword>
<comment type="cofactor">
    <cofactor evidence="15">
        <name>Mg(2+)</name>
        <dbReference type="ChEBI" id="CHEBI:18420"/>
    </cofactor>
    <text evidence="15">Binds 2 magnesium ions per subunit.</text>
</comment>
<dbReference type="InterPro" id="IPR017961">
    <property type="entry name" value="DNA_pol_Y-fam_little_finger"/>
</dbReference>
<dbReference type="PROSITE" id="PS50173">
    <property type="entry name" value="UMUC"/>
    <property type="match status" value="1"/>
</dbReference>
<dbReference type="AlphaFoldDB" id="F3KIB0"/>
<dbReference type="GO" id="GO:0003887">
    <property type="term" value="F:DNA-directed DNA polymerase activity"/>
    <property type="evidence" value="ECO:0007669"/>
    <property type="project" value="UniProtKB-UniRule"/>
</dbReference>
<keyword evidence="16" id="KW-0175">Coiled coil</keyword>
<keyword evidence="9 15" id="KW-0227">DNA damage</keyword>
<evidence type="ECO:0000259" key="17">
    <source>
        <dbReference type="PROSITE" id="PS50173"/>
    </source>
</evidence>
<dbReference type="InterPro" id="IPR001126">
    <property type="entry name" value="UmuC"/>
</dbReference>
<evidence type="ECO:0000256" key="15">
    <source>
        <dbReference type="HAMAP-Rule" id="MF_01113"/>
    </source>
</evidence>
<evidence type="ECO:0000256" key="3">
    <source>
        <dbReference type="ARBA" id="ARBA00022457"/>
    </source>
</evidence>
<proteinExistence type="inferred from homology"/>
<keyword evidence="11 15" id="KW-0239">DNA-directed DNA polymerase</keyword>
<dbReference type="GO" id="GO:0042276">
    <property type="term" value="P:error-prone translesion synthesis"/>
    <property type="evidence" value="ECO:0007669"/>
    <property type="project" value="TreeGrafter"/>
</dbReference>
<keyword evidence="12 15" id="KW-0238">DNA-binding</keyword>
<dbReference type="EC" id="2.7.7.7" evidence="15"/>
<sequence>MGARVVFHIDFDYFFAQCEELRNPDLKSRPVCVCVYSDRGEDSGAIATANYIARKFGVKSGIPISFAKKRLEDRKDAVFLPVDFDYYLEISENAMSIIKESADIFEYVGKDEAYLDVSNRVEGDFNKASHLAQQIKNAVRDKVKLSCSIGVSTNKLIAKIASDFKKPDGLTVVSPEKIEEFLGQLKIRAIPGIGKKTEDRFTQMNFEIIDDLKKLDVFTLNKEFGRKHGTYIFNAARGIDTEPVKERDPSVQYSKITTLKKDSKDFDFLAENINQLCVELHEVVKKNNKMFKSIGIQFIQSDLTNKTKSKMLKNPTANLEELQKNANQLLKEALEDQKNTIRRLGVKVSELSEIRGQSDITSYF</sequence>
<dbReference type="InterPro" id="IPR043128">
    <property type="entry name" value="Rev_trsase/Diguanyl_cyclase"/>
</dbReference>
<keyword evidence="3 15" id="KW-0515">Mutator protein</keyword>
<keyword evidence="8 15" id="KW-0479">Metal-binding</keyword>
<comment type="caution">
    <text evidence="18">The sequence shown here is derived from an EMBL/GenBank/DDBJ whole genome shotgun (WGS) entry which is preliminary data.</text>
</comment>
<comment type="subunit">
    <text evidence="15">Monomer.</text>
</comment>
<feature type="active site" evidence="15">
    <location>
        <position position="112"/>
    </location>
</feature>
<dbReference type="InterPro" id="IPR050116">
    <property type="entry name" value="DNA_polymerase-Y"/>
</dbReference>
<dbReference type="Gene3D" id="1.10.150.20">
    <property type="entry name" value="5' to 3' exonuclease, C-terminal subdomain"/>
    <property type="match status" value="1"/>
</dbReference>
<name>F3KIB0_9ARCH</name>
<dbReference type="Gene3D" id="3.40.1170.60">
    <property type="match status" value="1"/>
</dbReference>
<evidence type="ECO:0000256" key="16">
    <source>
        <dbReference type="SAM" id="Coils"/>
    </source>
</evidence>
<dbReference type="CDD" id="cd03586">
    <property type="entry name" value="PolY_Pol_IV_kappa"/>
    <property type="match status" value="1"/>
</dbReference>
<evidence type="ECO:0000256" key="7">
    <source>
        <dbReference type="ARBA" id="ARBA00022705"/>
    </source>
</evidence>
<dbReference type="Pfam" id="PF00817">
    <property type="entry name" value="IMS"/>
    <property type="match status" value="1"/>
</dbReference>
<protein>
    <recommendedName>
        <fullName evidence="15">DNA polymerase IV</fullName>
        <shortName evidence="15">Pol IV</shortName>
        <ecNumber evidence="15">2.7.7.7</ecNumber>
    </recommendedName>
</protein>
<evidence type="ECO:0000256" key="13">
    <source>
        <dbReference type="ARBA" id="ARBA00023204"/>
    </source>
</evidence>
<dbReference type="GO" id="GO:0006261">
    <property type="term" value="P:DNA-templated DNA replication"/>
    <property type="evidence" value="ECO:0007669"/>
    <property type="project" value="UniProtKB-UniRule"/>
</dbReference>
<dbReference type="InterPro" id="IPR022880">
    <property type="entry name" value="DNApol_IV"/>
</dbReference>
<dbReference type="Pfam" id="PF11799">
    <property type="entry name" value="IMS_C"/>
    <property type="match status" value="1"/>
</dbReference>
<dbReference type="HAMAP" id="MF_01113">
    <property type="entry name" value="DNApol_IV"/>
    <property type="match status" value="1"/>
</dbReference>
<feature type="binding site" evidence="15">
    <location>
        <position position="111"/>
    </location>
    <ligand>
        <name>Mg(2+)</name>
        <dbReference type="ChEBI" id="CHEBI:18420"/>
    </ligand>
</feature>
<evidence type="ECO:0000256" key="9">
    <source>
        <dbReference type="ARBA" id="ARBA00022763"/>
    </source>
</evidence>
<dbReference type="Gene3D" id="3.30.1490.100">
    <property type="entry name" value="DNA polymerase, Y-family, little finger domain"/>
    <property type="match status" value="1"/>
</dbReference>
<dbReference type="PANTHER" id="PTHR11076:SF33">
    <property type="entry name" value="DNA POLYMERASE KAPPA"/>
    <property type="match status" value="1"/>
</dbReference>
<feature type="site" description="Substrate discrimination" evidence="15">
    <location>
        <position position="15"/>
    </location>
</feature>
<dbReference type="Pfam" id="PF21999">
    <property type="entry name" value="IMS_HHH_1"/>
    <property type="match status" value="1"/>
</dbReference>
<dbReference type="PATRIC" id="fig|886738.10.peg.235"/>
<comment type="function">
    <text evidence="15">Poorly processive, error-prone DNA polymerase involved in untargeted mutagenesis. Copies undamaged DNA at stalled replication forks, which arise in vivo from mismatched or misaligned primer ends. These misaligned primers can be extended by PolIV. Exhibits no 3'-5' exonuclease (proofreading) activity. May be involved in translesional synthesis.</text>
</comment>
<evidence type="ECO:0000256" key="4">
    <source>
        <dbReference type="ARBA" id="ARBA00022490"/>
    </source>
</evidence>
<dbReference type="GO" id="GO:0003684">
    <property type="term" value="F:damaged DNA binding"/>
    <property type="evidence" value="ECO:0007669"/>
    <property type="project" value="InterPro"/>
</dbReference>
<organism evidence="18">
    <name type="scientific">Candidatus Nitrosarchaeum limnium SFB1</name>
    <dbReference type="NCBI Taxonomy" id="886738"/>
    <lineage>
        <taxon>Archaea</taxon>
        <taxon>Nitrososphaerota</taxon>
        <taxon>Nitrososphaeria</taxon>
        <taxon>Nitrosopumilales</taxon>
        <taxon>Nitrosopumilaceae</taxon>
        <taxon>Nitrosarchaeum</taxon>
    </lineage>
</organism>
<feature type="coiled-coil region" evidence="16">
    <location>
        <begin position="312"/>
        <end position="347"/>
    </location>
</feature>
<dbReference type="Proteomes" id="UP000004348">
    <property type="component" value="Chromosome"/>
</dbReference>
<dbReference type="SUPFAM" id="SSF100879">
    <property type="entry name" value="Lesion bypass DNA polymerase (Y-family), little finger domain"/>
    <property type="match status" value="1"/>
</dbReference>
<dbReference type="NCBIfam" id="NF002677">
    <property type="entry name" value="PRK02406.1"/>
    <property type="match status" value="1"/>
</dbReference>
<dbReference type="GO" id="GO:0005737">
    <property type="term" value="C:cytoplasm"/>
    <property type="evidence" value="ECO:0007669"/>
    <property type="project" value="UniProtKB-SubCell"/>
</dbReference>
<feature type="domain" description="UmuC" evidence="17">
    <location>
        <begin position="6"/>
        <end position="194"/>
    </location>
</feature>
<dbReference type="GO" id="GO:0000287">
    <property type="term" value="F:magnesium ion binding"/>
    <property type="evidence" value="ECO:0007669"/>
    <property type="project" value="UniProtKB-UniRule"/>
</dbReference>
<evidence type="ECO:0000256" key="11">
    <source>
        <dbReference type="ARBA" id="ARBA00022932"/>
    </source>
</evidence>
<evidence type="ECO:0000256" key="2">
    <source>
        <dbReference type="ARBA" id="ARBA00010945"/>
    </source>
</evidence>
<evidence type="ECO:0000256" key="5">
    <source>
        <dbReference type="ARBA" id="ARBA00022679"/>
    </source>
</evidence>
<dbReference type="GO" id="GO:0006281">
    <property type="term" value="P:DNA repair"/>
    <property type="evidence" value="ECO:0007669"/>
    <property type="project" value="UniProtKB-UniRule"/>
</dbReference>
<gene>
    <name evidence="15" type="primary">dbh</name>
    <name evidence="18" type="ORF">Nlim_0205</name>
</gene>
<dbReference type="InterPro" id="IPR053848">
    <property type="entry name" value="IMS_HHH_1"/>
</dbReference>
<comment type="similarity">
    <text evidence="2 15">Belongs to the DNA polymerase type-Y family.</text>
</comment>
<evidence type="ECO:0000256" key="6">
    <source>
        <dbReference type="ARBA" id="ARBA00022695"/>
    </source>
</evidence>
<evidence type="ECO:0000256" key="12">
    <source>
        <dbReference type="ARBA" id="ARBA00023125"/>
    </source>
</evidence>
<evidence type="ECO:0000256" key="10">
    <source>
        <dbReference type="ARBA" id="ARBA00022842"/>
    </source>
</evidence>
<reference evidence="18" key="1">
    <citation type="journal article" date="2011" name="PLoS ONE">
        <title>Genome of a low-salinity ammonia-oxidizing archaeon determined by single-cell and metagenomic analysis.</title>
        <authorList>
            <person name="Blainey P.C."/>
            <person name="Mosier A.C."/>
            <person name="Potanina A."/>
            <person name="Francis C.A."/>
            <person name="Quake S.R."/>
        </authorList>
    </citation>
    <scope>NUCLEOTIDE SEQUENCE [LARGE SCALE GENOMIC DNA]</scope>
    <source>
        <strain evidence="18">SFB1</strain>
    </source>
</reference>
<dbReference type="PANTHER" id="PTHR11076">
    <property type="entry name" value="DNA REPAIR POLYMERASE UMUC / TRANSFERASE FAMILY MEMBER"/>
    <property type="match status" value="1"/>
</dbReference>
<comment type="subcellular location">
    <subcellularLocation>
        <location evidence="1 15">Cytoplasm</location>
    </subcellularLocation>
</comment>
<keyword evidence="10 15" id="KW-0460">Magnesium</keyword>
<keyword evidence="4 15" id="KW-0963">Cytoplasm</keyword>
<evidence type="ECO:0000256" key="14">
    <source>
        <dbReference type="ARBA" id="ARBA00049244"/>
    </source>
</evidence>
<keyword evidence="5 15" id="KW-0808">Transferase</keyword>
<evidence type="ECO:0000256" key="8">
    <source>
        <dbReference type="ARBA" id="ARBA00022723"/>
    </source>
</evidence>
<dbReference type="EMBL" id="AEGP01000018">
    <property type="protein sequence ID" value="EGG42895.1"/>
    <property type="molecule type" value="Genomic_DNA"/>
</dbReference>
<dbReference type="Gene3D" id="3.30.70.270">
    <property type="match status" value="1"/>
</dbReference>
<evidence type="ECO:0000313" key="18">
    <source>
        <dbReference type="EMBL" id="EGG42895.1"/>
    </source>
</evidence>
<dbReference type="InterPro" id="IPR043502">
    <property type="entry name" value="DNA/RNA_pol_sf"/>
</dbReference>
<evidence type="ECO:0000256" key="1">
    <source>
        <dbReference type="ARBA" id="ARBA00004496"/>
    </source>
</evidence>
<dbReference type="FunFam" id="3.40.1170.60:FF:000009">
    <property type="entry name" value="DNA polymerase IV"/>
    <property type="match status" value="1"/>
</dbReference>
<dbReference type="STRING" id="886738.Nlim_0205"/>
<comment type="catalytic activity">
    <reaction evidence="14 15">
        <text>DNA(n) + a 2'-deoxyribonucleoside 5'-triphosphate = DNA(n+1) + diphosphate</text>
        <dbReference type="Rhea" id="RHEA:22508"/>
        <dbReference type="Rhea" id="RHEA-COMP:17339"/>
        <dbReference type="Rhea" id="RHEA-COMP:17340"/>
        <dbReference type="ChEBI" id="CHEBI:33019"/>
        <dbReference type="ChEBI" id="CHEBI:61560"/>
        <dbReference type="ChEBI" id="CHEBI:173112"/>
        <dbReference type="EC" id="2.7.7.7"/>
    </reaction>
</comment>
<dbReference type="HOGENOM" id="CLU_012348_1_2_2"/>
<dbReference type="SUPFAM" id="SSF56672">
    <property type="entry name" value="DNA/RNA polymerases"/>
    <property type="match status" value="1"/>
</dbReference>
<keyword evidence="13 15" id="KW-0234">DNA repair</keyword>
<accession>F3KIB0</accession>
<keyword evidence="6 15" id="KW-0548">Nucleotidyltransferase</keyword>
<feature type="binding site" evidence="15">
    <location>
        <position position="10"/>
    </location>
    <ligand>
        <name>Mg(2+)</name>
        <dbReference type="ChEBI" id="CHEBI:18420"/>
    </ligand>
</feature>
<dbReference type="InterPro" id="IPR036775">
    <property type="entry name" value="DNA_pol_Y-fam_lit_finger_sf"/>
</dbReference>